<organism evidence="3 4">
    <name type="scientific">Roseibacillus persicicus</name>
    <dbReference type="NCBI Taxonomy" id="454148"/>
    <lineage>
        <taxon>Bacteria</taxon>
        <taxon>Pseudomonadati</taxon>
        <taxon>Verrucomicrobiota</taxon>
        <taxon>Verrucomicrobiia</taxon>
        <taxon>Verrucomicrobiales</taxon>
        <taxon>Verrucomicrobiaceae</taxon>
        <taxon>Roseibacillus</taxon>
    </lineage>
</organism>
<dbReference type="RefSeq" id="WP_189570070.1">
    <property type="nucleotide sequence ID" value="NZ_BMXI01000009.1"/>
</dbReference>
<evidence type="ECO:0000313" key="3">
    <source>
        <dbReference type="EMBL" id="GHC55486.1"/>
    </source>
</evidence>
<name>A0A918TM90_9BACT</name>
<feature type="region of interest" description="Disordered" evidence="1">
    <location>
        <begin position="1"/>
        <end position="20"/>
    </location>
</feature>
<accession>A0A918TM90</accession>
<feature type="transmembrane region" description="Helical" evidence="2">
    <location>
        <begin position="77"/>
        <end position="99"/>
    </location>
</feature>
<keyword evidence="2" id="KW-0472">Membrane</keyword>
<proteinExistence type="predicted"/>
<sequence>MSPTHHYSHDSEMTRQEEATDRVNQLVFEGKELEAIEREFAHSRLHGALSADDLAFEYYRARTAYQIAKPKNGTKKAARFVGVLAIAGGLIAIVLTFAGDDADDGLRRGPIIFGIASIILGGRLLHHPEKAFEKVDQ</sequence>
<gene>
    <name evidence="3" type="ORF">GCM10007100_22600</name>
</gene>
<comment type="caution">
    <text evidence="3">The sequence shown here is derived from an EMBL/GenBank/DDBJ whole genome shotgun (WGS) entry which is preliminary data.</text>
</comment>
<dbReference type="Proteomes" id="UP000644507">
    <property type="component" value="Unassembled WGS sequence"/>
</dbReference>
<keyword evidence="2" id="KW-0812">Transmembrane</keyword>
<keyword evidence="4" id="KW-1185">Reference proteome</keyword>
<dbReference type="AlphaFoldDB" id="A0A918TM90"/>
<keyword evidence="2" id="KW-1133">Transmembrane helix</keyword>
<reference evidence="3" key="1">
    <citation type="journal article" date="2014" name="Int. J. Syst. Evol. Microbiol.">
        <title>Complete genome sequence of Corynebacterium casei LMG S-19264T (=DSM 44701T), isolated from a smear-ripened cheese.</title>
        <authorList>
            <consortium name="US DOE Joint Genome Institute (JGI-PGF)"/>
            <person name="Walter F."/>
            <person name="Albersmeier A."/>
            <person name="Kalinowski J."/>
            <person name="Ruckert C."/>
        </authorList>
    </citation>
    <scope>NUCLEOTIDE SEQUENCE</scope>
    <source>
        <strain evidence="3">KCTC 12988</strain>
    </source>
</reference>
<dbReference type="EMBL" id="BMXI01000009">
    <property type="protein sequence ID" value="GHC55486.1"/>
    <property type="molecule type" value="Genomic_DNA"/>
</dbReference>
<protein>
    <submittedName>
        <fullName evidence="3">Uncharacterized protein</fullName>
    </submittedName>
</protein>
<evidence type="ECO:0000256" key="1">
    <source>
        <dbReference type="SAM" id="MobiDB-lite"/>
    </source>
</evidence>
<evidence type="ECO:0000313" key="4">
    <source>
        <dbReference type="Proteomes" id="UP000644507"/>
    </source>
</evidence>
<evidence type="ECO:0000256" key="2">
    <source>
        <dbReference type="SAM" id="Phobius"/>
    </source>
</evidence>
<feature type="transmembrane region" description="Helical" evidence="2">
    <location>
        <begin position="105"/>
        <end position="125"/>
    </location>
</feature>
<feature type="compositionally biased region" description="Basic and acidic residues" evidence="1">
    <location>
        <begin position="7"/>
        <end position="20"/>
    </location>
</feature>
<reference evidence="3" key="2">
    <citation type="submission" date="2020-09" db="EMBL/GenBank/DDBJ databases">
        <authorList>
            <person name="Sun Q."/>
            <person name="Kim S."/>
        </authorList>
    </citation>
    <scope>NUCLEOTIDE SEQUENCE</scope>
    <source>
        <strain evidence="3">KCTC 12988</strain>
    </source>
</reference>